<dbReference type="NCBIfam" id="TIGR00638">
    <property type="entry name" value="Mop"/>
    <property type="match status" value="1"/>
</dbReference>
<accession>A0A1L3GP88</accession>
<protein>
    <submittedName>
        <fullName evidence="7">Molybdenum-dependent transcriptional regulator</fullName>
    </submittedName>
</protein>
<dbReference type="Pfam" id="PF03459">
    <property type="entry name" value="TOBE"/>
    <property type="match status" value="2"/>
</dbReference>
<dbReference type="GO" id="GO:0030151">
    <property type="term" value="F:molybdenum ion binding"/>
    <property type="evidence" value="ECO:0007669"/>
    <property type="project" value="UniProtKB-UniRule"/>
</dbReference>
<dbReference type="PROSITE" id="PS51866">
    <property type="entry name" value="MOP"/>
    <property type="match status" value="2"/>
</dbReference>
<proteinExistence type="inferred from homology"/>
<evidence type="ECO:0000256" key="2">
    <source>
        <dbReference type="ARBA" id="ARBA00022448"/>
    </source>
</evidence>
<dbReference type="AlphaFoldDB" id="A0A1L3GP88"/>
<evidence type="ECO:0000256" key="5">
    <source>
        <dbReference type="PIRNR" id="PIRNR005763"/>
    </source>
</evidence>
<evidence type="ECO:0000313" key="8">
    <source>
        <dbReference type="Proteomes" id="UP000182517"/>
    </source>
</evidence>
<sequence>MSEKKPSDLKVSGSLSFKMAGEDFLALNRIELLEKIDQLGSITKAGKAQGISYKTAWEQVDALNNLAEQPLVMRSAGGKGGGGTCLTEAGKEVIKRYRAIQAEHERFLAALGEHLDEGEKFYQFLRKVNMKVSARNLWTGEVVKLSQGAINTLVELKLKGDDSLTAQVTNESVESLQLALGREVFAMVKAPAIIIVKDLGQARLSSCNILKGVICRVTEGNVNSEVSLELPGGSTISATITKGQDTIPLAEGDEAWAVFQESSVILGVV</sequence>
<dbReference type="PANTHER" id="PTHR30432">
    <property type="entry name" value="TRANSCRIPTIONAL REGULATOR MODE"/>
    <property type="match status" value="1"/>
</dbReference>
<evidence type="ECO:0000256" key="1">
    <source>
        <dbReference type="ARBA" id="ARBA00008110"/>
    </source>
</evidence>
<dbReference type="InterPro" id="IPR005116">
    <property type="entry name" value="Transp-assoc_OB_typ1"/>
</dbReference>
<keyword evidence="4" id="KW-0677">Repeat</keyword>
<keyword evidence="8" id="KW-1185">Reference proteome</keyword>
<gene>
    <name evidence="7" type="ORF">A7E78_07715</name>
</gene>
<dbReference type="InterPro" id="IPR051815">
    <property type="entry name" value="Molybdate_resp_trans_reg"/>
</dbReference>
<dbReference type="SUPFAM" id="SSF46785">
    <property type="entry name" value="Winged helix' DNA-binding domain"/>
    <property type="match status" value="1"/>
</dbReference>
<dbReference type="InterPro" id="IPR000847">
    <property type="entry name" value="LysR_HTH_N"/>
</dbReference>
<dbReference type="InterPro" id="IPR016462">
    <property type="entry name" value="ModE"/>
</dbReference>
<dbReference type="GO" id="GO:0003700">
    <property type="term" value="F:DNA-binding transcription factor activity"/>
    <property type="evidence" value="ECO:0007669"/>
    <property type="project" value="InterPro"/>
</dbReference>
<evidence type="ECO:0000259" key="6">
    <source>
        <dbReference type="PROSITE" id="PS51866"/>
    </source>
</evidence>
<dbReference type="Gene3D" id="1.10.10.10">
    <property type="entry name" value="Winged helix-like DNA-binding domain superfamily/Winged helix DNA-binding domain"/>
    <property type="match status" value="1"/>
</dbReference>
<dbReference type="PIRSF" id="PIRSF005763">
    <property type="entry name" value="Txn_reg_ModE"/>
    <property type="match status" value="1"/>
</dbReference>
<dbReference type="InterPro" id="IPR008995">
    <property type="entry name" value="Mo/tungstate-bd_C_term_dom"/>
</dbReference>
<dbReference type="InterPro" id="IPR036388">
    <property type="entry name" value="WH-like_DNA-bd_sf"/>
</dbReference>
<keyword evidence="2 5" id="KW-0813">Transport</keyword>
<reference evidence="7 8" key="1">
    <citation type="journal article" date="2017" name="Genome Announc.">
        <title>Complete Genome Sequences of Two Acetylene-Fermenting Pelobacter acetylenicus Strains.</title>
        <authorList>
            <person name="Sutton J.M."/>
            <person name="Baesman S.M."/>
            <person name="Fierst J.L."/>
            <person name="Poret-Peterson A.T."/>
            <person name="Oremland R.S."/>
            <person name="Dunlap D.S."/>
            <person name="Akob D.M."/>
        </authorList>
    </citation>
    <scope>NUCLEOTIDE SEQUENCE [LARGE SCALE GENOMIC DNA]</scope>
    <source>
        <strain evidence="7 8">SFB93</strain>
    </source>
</reference>
<comment type="similarity">
    <text evidence="1 5">Belongs to the ModE family.</text>
</comment>
<dbReference type="RefSeq" id="WP_072283701.1">
    <property type="nucleotide sequence ID" value="NZ_CP015519.1"/>
</dbReference>
<feature type="domain" description="Mop" evidence="6">
    <location>
        <begin position="203"/>
        <end position="268"/>
    </location>
</feature>
<evidence type="ECO:0000256" key="3">
    <source>
        <dbReference type="ARBA" id="ARBA00022505"/>
    </source>
</evidence>
<dbReference type="Proteomes" id="UP000182517">
    <property type="component" value="Chromosome"/>
</dbReference>
<feature type="domain" description="Mop" evidence="6">
    <location>
        <begin position="131"/>
        <end position="197"/>
    </location>
</feature>
<dbReference type="SUPFAM" id="SSF50331">
    <property type="entry name" value="MOP-like"/>
    <property type="match status" value="2"/>
</dbReference>
<dbReference type="KEGG" id="pef:A7E78_07715"/>
<dbReference type="InterPro" id="IPR004606">
    <property type="entry name" value="Mop_domain"/>
</dbReference>
<organism evidence="7 8">
    <name type="scientific">Syntrophotalea acetylenivorans</name>
    <dbReference type="NCBI Taxonomy" id="1842532"/>
    <lineage>
        <taxon>Bacteria</taxon>
        <taxon>Pseudomonadati</taxon>
        <taxon>Thermodesulfobacteriota</taxon>
        <taxon>Desulfuromonadia</taxon>
        <taxon>Desulfuromonadales</taxon>
        <taxon>Syntrophotaleaceae</taxon>
        <taxon>Syntrophotalea</taxon>
    </lineage>
</organism>
<dbReference type="Gene3D" id="2.40.50.100">
    <property type="match status" value="2"/>
</dbReference>
<dbReference type="InterPro" id="IPR036390">
    <property type="entry name" value="WH_DNA-bd_sf"/>
</dbReference>
<dbReference type="EMBL" id="CP015519">
    <property type="protein sequence ID" value="APG27734.1"/>
    <property type="molecule type" value="Genomic_DNA"/>
</dbReference>
<evidence type="ECO:0000313" key="7">
    <source>
        <dbReference type="EMBL" id="APG27734.1"/>
    </source>
</evidence>
<keyword evidence="3 5" id="KW-0500">Molybdenum</keyword>
<dbReference type="STRING" id="1842532.A7E78_07715"/>
<dbReference type="OrthoDB" id="9800709at2"/>
<evidence type="ECO:0000256" key="4">
    <source>
        <dbReference type="ARBA" id="ARBA00022737"/>
    </source>
</evidence>
<dbReference type="PANTHER" id="PTHR30432:SF1">
    <property type="entry name" value="DNA-BINDING TRANSCRIPTIONAL DUAL REGULATOR MODE"/>
    <property type="match status" value="1"/>
</dbReference>
<name>A0A1L3GP88_9BACT</name>
<dbReference type="GO" id="GO:0015689">
    <property type="term" value="P:molybdate ion transport"/>
    <property type="evidence" value="ECO:0007669"/>
    <property type="project" value="UniProtKB-UniRule"/>
</dbReference>
<dbReference type="Pfam" id="PF00126">
    <property type="entry name" value="HTH_1"/>
    <property type="match status" value="1"/>
</dbReference>